<evidence type="ECO:0000259" key="2">
    <source>
        <dbReference type="Pfam" id="PF25900"/>
    </source>
</evidence>
<proteinExistence type="predicted"/>
<evidence type="ECO:0000256" key="1">
    <source>
        <dbReference type="SAM" id="MobiDB-lite"/>
    </source>
</evidence>
<protein>
    <recommendedName>
        <fullName evidence="2">Pappalysin-1 SD scarf domain-containing protein</fullName>
    </recommendedName>
</protein>
<feature type="region of interest" description="Disordered" evidence="1">
    <location>
        <begin position="150"/>
        <end position="173"/>
    </location>
</feature>
<dbReference type="InterPro" id="IPR058897">
    <property type="entry name" value="PAPPA_SD_C"/>
</dbReference>
<dbReference type="EMBL" id="JARFPL010000016">
    <property type="protein sequence ID" value="MDF0593230.1"/>
    <property type="molecule type" value="Genomic_DNA"/>
</dbReference>
<name>A0ABT5XEZ6_9EURY</name>
<comment type="caution">
    <text evidence="3">The sequence shown here is derived from an EMBL/GenBank/DDBJ whole genome shotgun (WGS) entry which is preliminary data.</text>
</comment>
<keyword evidence="4" id="KW-1185">Reference proteome</keyword>
<dbReference type="Proteomes" id="UP001215956">
    <property type="component" value="Unassembled WGS sequence"/>
</dbReference>
<reference evidence="3 4" key="1">
    <citation type="submission" date="2023-03" db="EMBL/GenBank/DDBJ databases">
        <title>Whole genome sequencing of Methanotrichaceae archaeon M04Ac.</title>
        <authorList>
            <person name="Khomyakova M.A."/>
            <person name="Merkel A.Y."/>
            <person name="Slobodkin A.I."/>
        </authorList>
    </citation>
    <scope>NUCLEOTIDE SEQUENCE [LARGE SCALE GENOMIC DNA]</scope>
    <source>
        <strain evidence="3 4">M04Ac</strain>
    </source>
</reference>
<gene>
    <name evidence="3" type="ORF">P0O24_06505</name>
</gene>
<dbReference type="Gene3D" id="2.60.120.260">
    <property type="entry name" value="Galactose-binding domain-like"/>
    <property type="match status" value="1"/>
</dbReference>
<dbReference type="RefSeq" id="WP_316968935.1">
    <property type="nucleotide sequence ID" value="NZ_JARFPL010000016.1"/>
</dbReference>
<feature type="domain" description="Pappalysin-1 SD scarf" evidence="2">
    <location>
        <begin position="698"/>
        <end position="846"/>
    </location>
</feature>
<evidence type="ECO:0000313" key="4">
    <source>
        <dbReference type="Proteomes" id="UP001215956"/>
    </source>
</evidence>
<accession>A0ABT5XEZ6</accession>
<evidence type="ECO:0000313" key="3">
    <source>
        <dbReference type="EMBL" id="MDF0593230.1"/>
    </source>
</evidence>
<dbReference type="Pfam" id="PF25900">
    <property type="entry name" value="PAPPA"/>
    <property type="match status" value="1"/>
</dbReference>
<organism evidence="3 4">
    <name type="scientific">Candidatus Methanocrinis alkalitolerans</name>
    <dbReference type="NCBI Taxonomy" id="3033395"/>
    <lineage>
        <taxon>Archaea</taxon>
        <taxon>Methanobacteriati</taxon>
        <taxon>Methanobacteriota</taxon>
        <taxon>Stenosarchaea group</taxon>
        <taxon>Methanomicrobia</taxon>
        <taxon>Methanotrichales</taxon>
        <taxon>Methanotrichaceae</taxon>
        <taxon>Methanocrinis</taxon>
    </lineage>
</organism>
<feature type="region of interest" description="Disordered" evidence="1">
    <location>
        <begin position="675"/>
        <end position="697"/>
    </location>
</feature>
<sequence>MVLLTLSAPVAIADVFPAAPFNGLQVSYSVSGATLTTPEDSEGFTLSRSVGGTLTGSELTISGVATAMYGWGATIDVSVMVDGKEAETFHEEKFPEGGLLPRGKVADPMSQPFTVTVPIPADAESASFSIRLAGSFNAGHRGVVVEGTLDRSAPQSDPQDGYEAVEAGIPDPRFKPRPSKELKLYKILQLYEQRIPKGITSSGNKNNLLSVLPYYGDEYDEFKCGGYQGKVLHLLDSLRFSDDPEERALLDEWDYGPIEALWGGHQAVVIYPKGTDWTDSGIVLDPWIDQEPKTYGIHQWSGIFSPENVGTSISGYAGGPISGPLEAGSFYGIGGSSVYEGTPEYPTVGGDYVDPKDKKLTKAEMNYGRNLPEETKDKLNRLTEHQRRVWIKTKMAEENKNGRAVGFSPVNLYLEDEDGKITGFPGGVPTAEIEEISMRRFPLGDGTYWTELECPQNRSYYLMAEGTDEGKADIFMVYGMGVSEARSVYRYQMDVSSGEIFAALPDYRGGILYSSSSGSINPEEIETIDRSWLDSKPEIVAPPEYEIDIEDEEIFSSSNIYAVSSNPTALATFSIDSPLLVTFVMDYHYQNQGKPPGTIALRHDDGTVYGPWDAVGREGQGGVNNAYWEVWPYAFIKPGSYTIIDSDPETWSQNLASEGRGISVVRGVYVAEDPSALDEPAIEPSTRDPEDGDGATGAEAQEFVQWAVAATASSEYSSTGWSAFQATGEPDTYPDHGDITTAWASLEEDEGIQWLDLEYEVPVWITRVEIYETYNPGAIAGIEIYDQDGELHLAWEGRMEPATKARISTIDIDADFPSDRIRIILDTRRVSGWNEIDAVALIGTRSLPQSDLWSYGEVLIDAPPGGWEGIEAGEAI</sequence>